<proteinExistence type="predicted"/>
<evidence type="ECO:0000259" key="2">
    <source>
        <dbReference type="PROSITE" id="PS50942"/>
    </source>
</evidence>
<feature type="domain" description="ENTH" evidence="2">
    <location>
        <begin position="60"/>
        <end position="191"/>
    </location>
</feature>
<reference evidence="3" key="1">
    <citation type="submission" date="2021-10" db="EMBL/GenBank/DDBJ databases">
        <authorList>
            <person name="Piombo E."/>
        </authorList>
    </citation>
    <scope>NUCLEOTIDE SEQUENCE</scope>
</reference>
<feature type="region of interest" description="Disordered" evidence="1">
    <location>
        <begin position="224"/>
        <end position="325"/>
    </location>
</feature>
<comment type="caution">
    <text evidence="3">The sequence shown here is derived from an EMBL/GenBank/DDBJ whole genome shotgun (WGS) entry which is preliminary data.</text>
</comment>
<evidence type="ECO:0000256" key="1">
    <source>
        <dbReference type="SAM" id="MobiDB-lite"/>
    </source>
</evidence>
<protein>
    <recommendedName>
        <fullName evidence="2">ENTH domain-containing protein</fullName>
    </recommendedName>
</protein>
<feature type="region of interest" description="Disordered" evidence="1">
    <location>
        <begin position="342"/>
        <end position="378"/>
    </location>
</feature>
<dbReference type="AlphaFoldDB" id="A0A9N9Z195"/>
<evidence type="ECO:0000313" key="4">
    <source>
        <dbReference type="Proteomes" id="UP000775872"/>
    </source>
</evidence>
<dbReference type="InterPro" id="IPR013809">
    <property type="entry name" value="ENTH"/>
</dbReference>
<feature type="compositionally biased region" description="Polar residues" evidence="1">
    <location>
        <begin position="266"/>
        <end position="282"/>
    </location>
</feature>
<evidence type="ECO:0000313" key="3">
    <source>
        <dbReference type="EMBL" id="CAH0047250.1"/>
    </source>
</evidence>
<dbReference type="PROSITE" id="PS50942">
    <property type="entry name" value="ENTH"/>
    <property type="match status" value="1"/>
</dbReference>
<dbReference type="InterPro" id="IPR008942">
    <property type="entry name" value="ENTH_VHS"/>
</dbReference>
<dbReference type="SUPFAM" id="SSF48464">
    <property type="entry name" value="ENTH/VHS domain"/>
    <property type="match status" value="1"/>
</dbReference>
<feature type="compositionally biased region" description="Low complexity" evidence="1">
    <location>
        <begin position="298"/>
        <end position="312"/>
    </location>
</feature>
<dbReference type="EMBL" id="CABFOC020000018">
    <property type="protein sequence ID" value="CAH0047250.1"/>
    <property type="molecule type" value="Genomic_DNA"/>
</dbReference>
<dbReference type="Gene3D" id="1.25.40.90">
    <property type="match status" value="1"/>
</dbReference>
<name>A0A9N9Z195_9HYPO</name>
<accession>A0A9N9Z195</accession>
<gene>
    <name evidence="3" type="ORF">CSOL1703_00013489</name>
</gene>
<keyword evidence="4" id="KW-1185">Reference proteome</keyword>
<sequence>MPTESTPGLLAWLRREFKFIFGRVGDPLQAECHGGTNQDKDHPATLFDFFNARGRAGDNKANKLTNDIERTLRRAVENQNWRNCPLKFQQVAKLTHDHYYEAVLIAILNCIAVTDKWIVVFKHLQLIEYSLRTGSRRHFYYTRSRINRIRQVVIKHPCRAGWSDASKQRIETQMRHVVRLVTEYRYTAAQSEPRRVWEPRTTDAPIQDAIERVDLVGSVATTSNTNAHTAIEPLPRNSTRTGSPAAAVHPATNGTSPPGRAPTRRITATSRPSINQGQQQDPRSAHASVPASADLGISPSTSVRTTSTAAASRRSRPSNTLSSARDSVAWLASVRGIEISPTEYRNYGHNPPSSADSSSSTHRSSTQASSISANSAREVNPGLRSIEAVAGLPDRIGSDLHPIKAV</sequence>
<dbReference type="OrthoDB" id="5147963at2759"/>
<organism evidence="3 4">
    <name type="scientific">Clonostachys solani</name>
    <dbReference type="NCBI Taxonomy" id="160281"/>
    <lineage>
        <taxon>Eukaryota</taxon>
        <taxon>Fungi</taxon>
        <taxon>Dikarya</taxon>
        <taxon>Ascomycota</taxon>
        <taxon>Pezizomycotina</taxon>
        <taxon>Sordariomycetes</taxon>
        <taxon>Hypocreomycetidae</taxon>
        <taxon>Hypocreales</taxon>
        <taxon>Bionectriaceae</taxon>
        <taxon>Clonostachys</taxon>
    </lineage>
</organism>
<dbReference type="Proteomes" id="UP000775872">
    <property type="component" value="Unassembled WGS sequence"/>
</dbReference>
<feature type="compositionally biased region" description="Low complexity" evidence="1">
    <location>
        <begin position="353"/>
        <end position="376"/>
    </location>
</feature>
<dbReference type="Pfam" id="PF01417">
    <property type="entry name" value="ENTH"/>
    <property type="match status" value="1"/>
</dbReference>